<name>A0A4P9K659_9GAMM</name>
<comment type="subcellular location">
    <subcellularLocation>
        <location evidence="5">Cytoplasm</location>
    </subcellularLocation>
    <subcellularLocation>
        <location evidence="1">Membrane</location>
    </subcellularLocation>
</comment>
<evidence type="ECO:0000256" key="1">
    <source>
        <dbReference type="ARBA" id="ARBA00004370"/>
    </source>
</evidence>
<dbReference type="CDD" id="cd02517">
    <property type="entry name" value="CMP-KDO-Synthetase"/>
    <property type="match status" value="1"/>
</dbReference>
<keyword evidence="5" id="KW-0963">Cytoplasm</keyword>
<evidence type="ECO:0000313" key="6">
    <source>
        <dbReference type="EMBL" id="QCU90348.1"/>
    </source>
</evidence>
<dbReference type="GO" id="GO:0008690">
    <property type="term" value="F:3-deoxy-manno-octulosonate cytidylyltransferase activity"/>
    <property type="evidence" value="ECO:0007669"/>
    <property type="project" value="UniProtKB-UniRule"/>
</dbReference>
<evidence type="ECO:0000256" key="3">
    <source>
        <dbReference type="ARBA" id="ARBA00022695"/>
    </source>
</evidence>
<dbReference type="FunFam" id="3.90.550.10:FF:000011">
    <property type="entry name" value="3-deoxy-manno-octulosonate cytidylyltransferase"/>
    <property type="match status" value="1"/>
</dbReference>
<dbReference type="NCBIfam" id="NF003952">
    <property type="entry name" value="PRK05450.1-5"/>
    <property type="match status" value="1"/>
</dbReference>
<keyword evidence="2 5" id="KW-0808">Transferase</keyword>
<dbReference type="GO" id="GO:0009103">
    <property type="term" value="P:lipopolysaccharide biosynthetic process"/>
    <property type="evidence" value="ECO:0007669"/>
    <property type="project" value="UniProtKB-UniRule"/>
</dbReference>
<protein>
    <recommendedName>
        <fullName evidence="5">3-deoxy-manno-octulosonate cytidylyltransferase</fullName>
        <ecNumber evidence="5">2.7.7.38</ecNumber>
    </recommendedName>
    <alternativeName>
        <fullName evidence="5">CMP-2-keto-3-deoxyoctulosonic acid synthase</fullName>
        <shortName evidence="5">CKS</shortName>
        <shortName evidence="5">CMP-KDO synthase</shortName>
    </alternativeName>
</protein>
<dbReference type="GO" id="GO:0033468">
    <property type="term" value="P:CMP-keto-3-deoxy-D-manno-octulosonic acid biosynthetic process"/>
    <property type="evidence" value="ECO:0007669"/>
    <property type="project" value="UniProtKB-UniRule"/>
</dbReference>
<evidence type="ECO:0000256" key="2">
    <source>
        <dbReference type="ARBA" id="ARBA00022679"/>
    </source>
</evidence>
<organism evidence="6 7">
    <name type="scientific">Thiomicrorhabdus sediminis</name>
    <dbReference type="NCBI Taxonomy" id="2580412"/>
    <lineage>
        <taxon>Bacteria</taxon>
        <taxon>Pseudomonadati</taxon>
        <taxon>Pseudomonadota</taxon>
        <taxon>Gammaproteobacteria</taxon>
        <taxon>Thiotrichales</taxon>
        <taxon>Piscirickettsiaceae</taxon>
        <taxon>Thiomicrorhabdus</taxon>
    </lineage>
</organism>
<dbReference type="GO" id="GO:0005829">
    <property type="term" value="C:cytosol"/>
    <property type="evidence" value="ECO:0007669"/>
    <property type="project" value="TreeGrafter"/>
</dbReference>
<keyword evidence="4 5" id="KW-0448">Lipopolysaccharide biosynthesis</keyword>
<dbReference type="GO" id="GO:0016020">
    <property type="term" value="C:membrane"/>
    <property type="evidence" value="ECO:0007669"/>
    <property type="project" value="UniProtKB-SubCell"/>
</dbReference>
<dbReference type="PANTHER" id="PTHR42866">
    <property type="entry name" value="3-DEOXY-MANNO-OCTULOSONATE CYTIDYLYLTRANSFERASE"/>
    <property type="match status" value="1"/>
</dbReference>
<proteinExistence type="inferred from homology"/>
<evidence type="ECO:0000256" key="5">
    <source>
        <dbReference type="HAMAP-Rule" id="MF_00057"/>
    </source>
</evidence>
<dbReference type="EC" id="2.7.7.38" evidence="5"/>
<dbReference type="RefSeq" id="WP_138565023.1">
    <property type="nucleotide sequence ID" value="NZ_CP040602.1"/>
</dbReference>
<evidence type="ECO:0000256" key="4">
    <source>
        <dbReference type="ARBA" id="ARBA00022985"/>
    </source>
</evidence>
<comment type="function">
    <text evidence="5">Activates KDO (a required 8-carbon sugar) for incorporation into bacterial lipopolysaccharide in Gram-negative bacteria.</text>
</comment>
<dbReference type="EMBL" id="CP040602">
    <property type="protein sequence ID" value="QCU90348.1"/>
    <property type="molecule type" value="Genomic_DNA"/>
</dbReference>
<dbReference type="InterPro" id="IPR003329">
    <property type="entry name" value="Cytidylyl_trans"/>
</dbReference>
<reference evidence="6 7" key="1">
    <citation type="submission" date="2019-05" db="EMBL/GenBank/DDBJ databases">
        <title>Thiomicrorhabdus sediminis sp. nov, a novel sulfur-oxidizing bacterium isolated from coastal sediment.</title>
        <authorList>
            <person name="Liu X."/>
        </authorList>
    </citation>
    <scope>NUCLEOTIDE SEQUENCE [LARGE SCALE GENOMIC DNA]</scope>
    <source>
        <strain evidence="6 7">G1</strain>
    </source>
</reference>
<dbReference type="NCBIfam" id="TIGR00466">
    <property type="entry name" value="kdsB"/>
    <property type="match status" value="1"/>
</dbReference>
<dbReference type="SUPFAM" id="SSF53448">
    <property type="entry name" value="Nucleotide-diphospho-sugar transferases"/>
    <property type="match status" value="1"/>
</dbReference>
<dbReference type="KEGG" id="thig:FE785_06745"/>
<dbReference type="Gene3D" id="3.90.550.10">
    <property type="entry name" value="Spore Coat Polysaccharide Biosynthesis Protein SpsA, Chain A"/>
    <property type="match status" value="1"/>
</dbReference>
<comment type="catalytic activity">
    <reaction evidence="5">
        <text>3-deoxy-alpha-D-manno-oct-2-ulosonate + CTP = CMP-3-deoxy-beta-D-manno-octulosonate + diphosphate</text>
        <dbReference type="Rhea" id="RHEA:23448"/>
        <dbReference type="ChEBI" id="CHEBI:33019"/>
        <dbReference type="ChEBI" id="CHEBI:37563"/>
        <dbReference type="ChEBI" id="CHEBI:85986"/>
        <dbReference type="ChEBI" id="CHEBI:85987"/>
        <dbReference type="EC" id="2.7.7.38"/>
    </reaction>
</comment>
<dbReference type="InterPro" id="IPR004528">
    <property type="entry name" value="KdsB"/>
</dbReference>
<dbReference type="Proteomes" id="UP000304864">
    <property type="component" value="Chromosome"/>
</dbReference>
<dbReference type="InterPro" id="IPR029044">
    <property type="entry name" value="Nucleotide-diphossugar_trans"/>
</dbReference>
<dbReference type="UniPathway" id="UPA00358">
    <property type="reaction ID" value="UER00476"/>
</dbReference>
<comment type="pathway">
    <text evidence="5">Nucleotide-sugar biosynthesis; CMP-3-deoxy-D-manno-octulosonate biosynthesis; CMP-3-deoxy-D-manno-octulosonate from 3-deoxy-D-manno-octulosonate and CTP: step 1/1.</text>
</comment>
<dbReference type="HAMAP" id="MF_00057">
    <property type="entry name" value="KdsB"/>
    <property type="match status" value="1"/>
</dbReference>
<sequence>MSFTVIIPARFQSSRLPGKPLMDIHGYPMIQWTWLQAKKSGAERIIITTESKQVEQACLAFGAEVCLTSDHHQSGTERIAEVIDLLQLDDNEVIVNVQGDEPMLPPELIHQVAQGLANQLNDRGVVAHMATLCEPIEDIDTVFDAHAVKVTRDAHNYAINFSRAALPWARDEFALTDRQMPSNWHYKRHIGLYAYTAGFVKQYVAWPACDLEQVEKLEQLRVLWHGEKILVLDALMDAGIGVDTESDLIKVRQKLSAENFK</sequence>
<dbReference type="AlphaFoldDB" id="A0A4P9K659"/>
<keyword evidence="3 5" id="KW-0548">Nucleotidyltransferase</keyword>
<evidence type="ECO:0000313" key="7">
    <source>
        <dbReference type="Proteomes" id="UP000304864"/>
    </source>
</evidence>
<dbReference type="PANTHER" id="PTHR42866:SF2">
    <property type="entry name" value="3-DEOXY-MANNO-OCTULOSONATE CYTIDYLYLTRANSFERASE, MITOCHONDRIAL"/>
    <property type="match status" value="1"/>
</dbReference>
<dbReference type="OrthoDB" id="9815559at2"/>
<gene>
    <name evidence="5 6" type="primary">kdsB</name>
    <name evidence="6" type="ORF">FE785_06745</name>
</gene>
<keyword evidence="7" id="KW-1185">Reference proteome</keyword>
<comment type="similarity">
    <text evidence="5">Belongs to the KdsB family.</text>
</comment>
<accession>A0A4P9K659</accession>
<dbReference type="Pfam" id="PF02348">
    <property type="entry name" value="CTP_transf_3"/>
    <property type="match status" value="1"/>
</dbReference>